<sequence>MLKKTHNLLNSLFFPSKVKLKTNRVELITEIHKAEPMLNKYWSETELHDYFESNGISTKDLKWYLAKIKKRGRK</sequence>
<reference evidence="1 2" key="1">
    <citation type="submission" date="2019-07" db="EMBL/GenBank/DDBJ databases">
        <title>Whole genome shotgun sequence of Adhaeribacter aerolatus NBRC 106133.</title>
        <authorList>
            <person name="Hosoyama A."/>
            <person name="Uohara A."/>
            <person name="Ohji S."/>
            <person name="Ichikawa N."/>
        </authorList>
    </citation>
    <scope>NUCLEOTIDE SEQUENCE [LARGE SCALE GENOMIC DNA]</scope>
    <source>
        <strain evidence="1 2">NBRC 106133</strain>
    </source>
</reference>
<gene>
    <name evidence="1" type="ORF">AAE02nite_10350</name>
</gene>
<accession>A0A512AUI7</accession>
<dbReference type="Proteomes" id="UP000321532">
    <property type="component" value="Unassembled WGS sequence"/>
</dbReference>
<dbReference type="EMBL" id="BJYS01000005">
    <property type="protein sequence ID" value="GEO03371.1"/>
    <property type="molecule type" value="Genomic_DNA"/>
</dbReference>
<dbReference type="RefSeq" id="WP_146895620.1">
    <property type="nucleotide sequence ID" value="NZ_BJYS01000005.1"/>
</dbReference>
<comment type="caution">
    <text evidence="1">The sequence shown here is derived from an EMBL/GenBank/DDBJ whole genome shotgun (WGS) entry which is preliminary data.</text>
</comment>
<organism evidence="1 2">
    <name type="scientific">Adhaeribacter aerolatus</name>
    <dbReference type="NCBI Taxonomy" id="670289"/>
    <lineage>
        <taxon>Bacteria</taxon>
        <taxon>Pseudomonadati</taxon>
        <taxon>Bacteroidota</taxon>
        <taxon>Cytophagia</taxon>
        <taxon>Cytophagales</taxon>
        <taxon>Hymenobacteraceae</taxon>
        <taxon>Adhaeribacter</taxon>
    </lineage>
</organism>
<dbReference type="AlphaFoldDB" id="A0A512AUI7"/>
<protein>
    <submittedName>
        <fullName evidence="1">Uncharacterized protein</fullName>
    </submittedName>
</protein>
<keyword evidence="2" id="KW-1185">Reference proteome</keyword>
<evidence type="ECO:0000313" key="1">
    <source>
        <dbReference type="EMBL" id="GEO03371.1"/>
    </source>
</evidence>
<proteinExistence type="predicted"/>
<evidence type="ECO:0000313" key="2">
    <source>
        <dbReference type="Proteomes" id="UP000321532"/>
    </source>
</evidence>
<name>A0A512AUI7_9BACT</name>